<gene>
    <name evidence="5" type="ORF">DSOUD_0722</name>
</gene>
<dbReference type="EMBL" id="CP010802">
    <property type="protein sequence ID" value="ALC15510.1"/>
    <property type="molecule type" value="Genomic_DNA"/>
</dbReference>
<dbReference type="PANTHER" id="PTHR43434:SF1">
    <property type="entry name" value="PHOSPHOGLYCOLATE PHOSPHATASE"/>
    <property type="match status" value="1"/>
</dbReference>
<comment type="catalytic activity">
    <reaction evidence="1">
        <text>2-phosphoglycolate + H2O = glycolate + phosphate</text>
        <dbReference type="Rhea" id="RHEA:14369"/>
        <dbReference type="ChEBI" id="CHEBI:15377"/>
        <dbReference type="ChEBI" id="CHEBI:29805"/>
        <dbReference type="ChEBI" id="CHEBI:43474"/>
        <dbReference type="ChEBI" id="CHEBI:58033"/>
        <dbReference type="EC" id="3.1.3.18"/>
    </reaction>
</comment>
<dbReference type="Pfam" id="PF13419">
    <property type="entry name" value="HAD_2"/>
    <property type="match status" value="1"/>
</dbReference>
<dbReference type="AlphaFoldDB" id="A0A0M4D4I7"/>
<dbReference type="EC" id="3.1.3.18" evidence="4"/>
<dbReference type="NCBIfam" id="TIGR01509">
    <property type="entry name" value="HAD-SF-IA-v3"/>
    <property type="match status" value="1"/>
</dbReference>
<comment type="pathway">
    <text evidence="2">Organic acid metabolism; glycolate biosynthesis; glycolate from 2-phosphoglycolate: step 1/1.</text>
</comment>
<dbReference type="InterPro" id="IPR050155">
    <property type="entry name" value="HAD-like_hydrolase_sf"/>
</dbReference>
<dbReference type="STRING" id="1603606.DSOUD_0722"/>
<name>A0A0M4D4I7_9BACT</name>
<dbReference type="PATRIC" id="fig|1603606.3.peg.789"/>
<evidence type="ECO:0000313" key="6">
    <source>
        <dbReference type="Proteomes" id="UP000057158"/>
    </source>
</evidence>
<dbReference type="GO" id="GO:0005829">
    <property type="term" value="C:cytosol"/>
    <property type="evidence" value="ECO:0007669"/>
    <property type="project" value="TreeGrafter"/>
</dbReference>
<dbReference type="SUPFAM" id="SSF56784">
    <property type="entry name" value="HAD-like"/>
    <property type="match status" value="1"/>
</dbReference>
<keyword evidence="6" id="KW-1185">Reference proteome</keyword>
<evidence type="ECO:0000256" key="4">
    <source>
        <dbReference type="ARBA" id="ARBA00013078"/>
    </source>
</evidence>
<dbReference type="SFLD" id="SFLDG01129">
    <property type="entry name" value="C1.5:_HAD__Beta-PGM__Phosphata"/>
    <property type="match status" value="1"/>
</dbReference>
<dbReference type="Gene3D" id="1.10.150.240">
    <property type="entry name" value="Putative phosphatase, domain 2"/>
    <property type="match status" value="1"/>
</dbReference>
<dbReference type="GO" id="GO:0008967">
    <property type="term" value="F:phosphoglycolate phosphatase activity"/>
    <property type="evidence" value="ECO:0007669"/>
    <property type="project" value="UniProtKB-EC"/>
</dbReference>
<dbReference type="PANTHER" id="PTHR43434">
    <property type="entry name" value="PHOSPHOGLYCOLATE PHOSPHATASE"/>
    <property type="match status" value="1"/>
</dbReference>
<dbReference type="InterPro" id="IPR041492">
    <property type="entry name" value="HAD_2"/>
</dbReference>
<dbReference type="RefSeq" id="WP_053549709.1">
    <property type="nucleotide sequence ID" value="NZ_CP010802.1"/>
</dbReference>
<dbReference type="InterPro" id="IPR006439">
    <property type="entry name" value="HAD-SF_hydro_IA"/>
</dbReference>
<dbReference type="Gene3D" id="3.40.50.1000">
    <property type="entry name" value="HAD superfamily/HAD-like"/>
    <property type="match status" value="1"/>
</dbReference>
<dbReference type="GO" id="GO:0006281">
    <property type="term" value="P:DNA repair"/>
    <property type="evidence" value="ECO:0007669"/>
    <property type="project" value="TreeGrafter"/>
</dbReference>
<dbReference type="SFLD" id="SFLDS00003">
    <property type="entry name" value="Haloacid_Dehalogenase"/>
    <property type="match status" value="1"/>
</dbReference>
<dbReference type="InterPro" id="IPR023198">
    <property type="entry name" value="PGP-like_dom2"/>
</dbReference>
<sequence length="212" mass="23204">MPIDTFLFDLDGTLVDSVADLATAVNLLRGELDLPPLPREAVRSYVGDGATLLVQRALPPGLYSERRLQRFLRLYGDHLLEETAIYPGIRDFLETLHNRRLAVVTNKPLALTLRLLDGLHLRRFFPVVLGGDSCLTKKPDPAPVVEALRQLQRPPESAVMIGDHHTDLRAGRAAGVRTCFCAWGIGESGGVASDFFAATPFDLPRLFPGAAP</sequence>
<dbReference type="Proteomes" id="UP000057158">
    <property type="component" value="Chromosome"/>
</dbReference>
<dbReference type="NCBIfam" id="TIGR01549">
    <property type="entry name" value="HAD-SF-IA-v1"/>
    <property type="match status" value="1"/>
</dbReference>
<dbReference type="InterPro" id="IPR023214">
    <property type="entry name" value="HAD_sf"/>
</dbReference>
<accession>A0A0M4D4I7</accession>
<evidence type="ECO:0000256" key="2">
    <source>
        <dbReference type="ARBA" id="ARBA00004818"/>
    </source>
</evidence>
<dbReference type="InterPro" id="IPR036412">
    <property type="entry name" value="HAD-like_sf"/>
</dbReference>
<reference evidence="5 6" key="1">
    <citation type="submission" date="2015-07" db="EMBL/GenBank/DDBJ databases">
        <title>Isolation and Genomic Characterization of a Novel Halophilic Metal-Reducing Deltaproteobacterium from the Deep Subsurface.</title>
        <authorList>
            <person name="Badalamenti J.P."/>
            <person name="Summers Z.M."/>
            <person name="Gralnick J.A."/>
            <person name="Bond D.R."/>
        </authorList>
    </citation>
    <scope>NUCLEOTIDE SEQUENCE [LARGE SCALE GENOMIC DNA]</scope>
    <source>
        <strain evidence="5 6">WTL</strain>
    </source>
</reference>
<dbReference type="OrthoDB" id="9792518at2"/>
<proteinExistence type="inferred from homology"/>
<evidence type="ECO:0000313" key="5">
    <source>
        <dbReference type="EMBL" id="ALC15510.1"/>
    </source>
</evidence>
<evidence type="ECO:0000256" key="1">
    <source>
        <dbReference type="ARBA" id="ARBA00000830"/>
    </source>
</evidence>
<protein>
    <recommendedName>
        <fullName evidence="4">phosphoglycolate phosphatase</fullName>
        <ecNumber evidence="4">3.1.3.18</ecNumber>
    </recommendedName>
</protein>
<evidence type="ECO:0000256" key="3">
    <source>
        <dbReference type="ARBA" id="ARBA00006171"/>
    </source>
</evidence>
<dbReference type="KEGG" id="des:DSOUD_0722"/>
<comment type="similarity">
    <text evidence="3">Belongs to the HAD-like hydrolase superfamily. CbbY/CbbZ/Gph/YieH family.</text>
</comment>
<organism evidence="5 6">
    <name type="scientific">Desulfuromonas soudanensis</name>
    <dbReference type="NCBI Taxonomy" id="1603606"/>
    <lineage>
        <taxon>Bacteria</taxon>
        <taxon>Pseudomonadati</taxon>
        <taxon>Thermodesulfobacteriota</taxon>
        <taxon>Desulfuromonadia</taxon>
        <taxon>Desulfuromonadales</taxon>
        <taxon>Desulfuromonadaceae</taxon>
        <taxon>Desulfuromonas</taxon>
    </lineage>
</organism>